<organism evidence="2 3">
    <name type="scientific">Nonomuraea mangrovi</name>
    <dbReference type="NCBI Taxonomy" id="2316207"/>
    <lineage>
        <taxon>Bacteria</taxon>
        <taxon>Bacillati</taxon>
        <taxon>Actinomycetota</taxon>
        <taxon>Actinomycetes</taxon>
        <taxon>Streptosporangiales</taxon>
        <taxon>Streptosporangiaceae</taxon>
        <taxon>Nonomuraea</taxon>
    </lineage>
</organism>
<keyword evidence="3" id="KW-1185">Reference proteome</keyword>
<dbReference type="PANTHER" id="PTHR43433">
    <property type="entry name" value="HYDROLASE, ALPHA/BETA FOLD FAMILY PROTEIN"/>
    <property type="match status" value="1"/>
</dbReference>
<dbReference type="SUPFAM" id="SSF53474">
    <property type="entry name" value="alpha/beta-Hydrolases"/>
    <property type="match status" value="1"/>
</dbReference>
<reference evidence="3" key="1">
    <citation type="journal article" date="2019" name="Int. J. Syst. Evol. Microbiol.">
        <title>The Global Catalogue of Microorganisms (GCM) 10K type strain sequencing project: providing services to taxonomists for standard genome sequencing and annotation.</title>
        <authorList>
            <consortium name="The Broad Institute Genomics Platform"/>
            <consortium name="The Broad Institute Genome Sequencing Center for Infectious Disease"/>
            <person name="Wu L."/>
            <person name="Ma J."/>
        </authorList>
    </citation>
    <scope>NUCLEOTIDE SEQUENCE [LARGE SCALE GENOMIC DNA]</scope>
    <source>
        <strain evidence="3">ICMP 6774ER</strain>
    </source>
</reference>
<dbReference type="InterPro" id="IPR000073">
    <property type="entry name" value="AB_hydrolase_1"/>
</dbReference>
<dbReference type="GO" id="GO:0016787">
    <property type="term" value="F:hydrolase activity"/>
    <property type="evidence" value="ECO:0007669"/>
    <property type="project" value="UniProtKB-KW"/>
</dbReference>
<dbReference type="Pfam" id="PF00561">
    <property type="entry name" value="Abhydrolase_1"/>
    <property type="match status" value="1"/>
</dbReference>
<comment type="caution">
    <text evidence="2">The sequence shown here is derived from an EMBL/GenBank/DDBJ whole genome shotgun (WGS) entry which is preliminary data.</text>
</comment>
<feature type="domain" description="AB hydrolase-1" evidence="1">
    <location>
        <begin position="33"/>
        <end position="253"/>
    </location>
</feature>
<keyword evidence="2" id="KW-0378">Hydrolase</keyword>
<evidence type="ECO:0000313" key="3">
    <source>
        <dbReference type="Proteomes" id="UP001597368"/>
    </source>
</evidence>
<evidence type="ECO:0000259" key="1">
    <source>
        <dbReference type="Pfam" id="PF00561"/>
    </source>
</evidence>
<proteinExistence type="predicted"/>
<accession>A0ABW4SL27</accession>
<dbReference type="InterPro" id="IPR029058">
    <property type="entry name" value="AB_hydrolase_fold"/>
</dbReference>
<name>A0ABW4SL27_9ACTN</name>
<sequence length="267" mass="28763">MNTMNVEVNGVRLAVETFGEPADPAVLLVGPSLLSWPEEFCRALGRFVIRYDPRDSGLSTGYPAQAPPYTLRDLVSDAAALPAVFGASRAHVVGLSTGGWIAQLLALDHPALVASLTLVATRPTAPGPADPDLPEHAERVMKAVMNGPDWSDRPAVIEHLVGFERIMAGEGAFDEAAARRRAERHRDPHAATVNLAFIDHGERWRERLGGIRVPTLVVHGGADPFFPLGNGEALAREIPSARLLTVEGAGHELPREAWKEITAHIDK</sequence>
<protein>
    <submittedName>
        <fullName evidence="2">Alpha/beta fold hydrolase</fullName>
    </submittedName>
</protein>
<dbReference type="Gene3D" id="3.40.50.1820">
    <property type="entry name" value="alpha/beta hydrolase"/>
    <property type="match status" value="1"/>
</dbReference>
<dbReference type="PRINTS" id="PR00111">
    <property type="entry name" value="ABHYDROLASE"/>
</dbReference>
<dbReference type="InterPro" id="IPR050471">
    <property type="entry name" value="AB_hydrolase"/>
</dbReference>
<dbReference type="Proteomes" id="UP001597368">
    <property type="component" value="Unassembled WGS sequence"/>
</dbReference>
<gene>
    <name evidence="2" type="ORF">ACFSKW_01610</name>
</gene>
<dbReference type="EMBL" id="JBHUFV010000003">
    <property type="protein sequence ID" value="MFD1930166.1"/>
    <property type="molecule type" value="Genomic_DNA"/>
</dbReference>
<evidence type="ECO:0000313" key="2">
    <source>
        <dbReference type="EMBL" id="MFD1930166.1"/>
    </source>
</evidence>
<dbReference type="RefSeq" id="WP_379568317.1">
    <property type="nucleotide sequence ID" value="NZ_JBHUFV010000003.1"/>
</dbReference>
<dbReference type="PANTHER" id="PTHR43433:SF5">
    <property type="entry name" value="AB HYDROLASE-1 DOMAIN-CONTAINING PROTEIN"/>
    <property type="match status" value="1"/>
</dbReference>